<feature type="region of interest" description="Disordered" evidence="6">
    <location>
        <begin position="552"/>
        <end position="585"/>
    </location>
</feature>
<sequence length="585" mass="63442">MAPLALFLLSTFIEWRELGSGMAQRCDTVGEAVERCCWSAWLQYAGVLGAALHMISAPLKSRHAAVALASGRQDGSTATTITQRCSPKLPMLRCDLAVLAVHGHDDALRPLIMTVAKTKVCVPALGLCSSLVFRLAHLRSSRSCRNASSRHVRDGLSTGAACFDLIVRSSAPPCPSSPYRAGEVMEGISQSYVGFLLTLIPMQVHTRHSPAASSYIFAFRPSPYHPAAAADHPHLSTSSISPSAQPDPISTPTSLSSSLPATTRKYHCQLSDQVVKMSIFVRANEALRINPPPTNVQHLTRGGSDWLWAVTALDLFCLLAVVGLAYVAPKGEKIFHYLFIITLLVGTICYYTAASDLGSLAINVTDAVMAHPGPRQIFYSRYINWFVGWTPMVIAVGLLSGVSWATILYNIVLTWIWIAAWLAGALVGTTYKWGFFAFGLFSELLLITSLLHTGTITAKRVGIAKHHSIIVGWLCFIWLIYPIAYGIDDGGNIIRVTSGWIFFGILDILSTLLPAFAILILSRKWDYRALNLYFTQYGRVAQAGEFPEKRTTAGDNAAVANPSAPAAADPLARVPTPKDEETPAA</sequence>
<comment type="subcellular location">
    <subcellularLocation>
        <location evidence="1">Membrane</location>
        <topology evidence="1">Multi-pass membrane protein</topology>
    </subcellularLocation>
</comment>
<evidence type="ECO:0000256" key="2">
    <source>
        <dbReference type="ARBA" id="ARBA00008130"/>
    </source>
</evidence>
<gene>
    <name evidence="8" type="ORF">BP5796_09896</name>
</gene>
<feature type="transmembrane region" description="Helical" evidence="7">
    <location>
        <begin position="433"/>
        <end position="456"/>
    </location>
</feature>
<dbReference type="Gene3D" id="1.20.1070.10">
    <property type="entry name" value="Rhodopsin 7-helix transmembrane proteins"/>
    <property type="match status" value="1"/>
</dbReference>
<dbReference type="EMBL" id="PDLN01000015">
    <property type="protein sequence ID" value="RDW65204.1"/>
    <property type="molecule type" value="Genomic_DNA"/>
</dbReference>
<evidence type="ECO:0000313" key="9">
    <source>
        <dbReference type="Proteomes" id="UP000256328"/>
    </source>
</evidence>
<evidence type="ECO:0000256" key="5">
    <source>
        <dbReference type="ARBA" id="ARBA00023136"/>
    </source>
</evidence>
<reference evidence="8 9" key="1">
    <citation type="journal article" date="2018" name="IMA Fungus">
        <title>IMA Genome-F 9: Draft genome sequence of Annulohypoxylon stygium, Aspergillus mulundensis, Berkeleyomyces basicola (syn. Thielaviopsis basicola), Ceratocystis smalleyi, two Cercospora beticola strains, Coleophoma cylindrospora, Fusarium fracticaudum, Phialophora cf. hyalina, and Morchella septimelata.</title>
        <authorList>
            <person name="Wingfield B.D."/>
            <person name="Bills G.F."/>
            <person name="Dong Y."/>
            <person name="Huang W."/>
            <person name="Nel W.J."/>
            <person name="Swalarsk-Parry B.S."/>
            <person name="Vaghefi N."/>
            <person name="Wilken P.M."/>
            <person name="An Z."/>
            <person name="de Beer Z.W."/>
            <person name="De Vos L."/>
            <person name="Chen L."/>
            <person name="Duong T.A."/>
            <person name="Gao Y."/>
            <person name="Hammerbacher A."/>
            <person name="Kikkert J.R."/>
            <person name="Li Y."/>
            <person name="Li H."/>
            <person name="Li K."/>
            <person name="Li Q."/>
            <person name="Liu X."/>
            <person name="Ma X."/>
            <person name="Naidoo K."/>
            <person name="Pethybridge S.J."/>
            <person name="Sun J."/>
            <person name="Steenkamp E.T."/>
            <person name="van der Nest M.A."/>
            <person name="van Wyk S."/>
            <person name="Wingfield M.J."/>
            <person name="Xiong C."/>
            <person name="Yue Q."/>
            <person name="Zhang X."/>
        </authorList>
    </citation>
    <scope>NUCLEOTIDE SEQUENCE [LARGE SCALE GENOMIC DNA]</scope>
    <source>
        <strain evidence="8 9">BP5796</strain>
    </source>
</reference>
<proteinExistence type="inferred from homology"/>
<feature type="transmembrane region" description="Helical" evidence="7">
    <location>
        <begin position="407"/>
        <end position="427"/>
    </location>
</feature>
<feature type="transmembrane region" description="Helical" evidence="7">
    <location>
        <begin position="468"/>
        <end position="487"/>
    </location>
</feature>
<evidence type="ECO:0000256" key="7">
    <source>
        <dbReference type="SAM" id="Phobius"/>
    </source>
</evidence>
<dbReference type="AlphaFoldDB" id="A0A3D8QUM8"/>
<dbReference type="InterPro" id="IPR043476">
    <property type="entry name" value="Yro2-like_7TM"/>
</dbReference>
<protein>
    <recommendedName>
        <fullName evidence="10">Heat shock protein 30</fullName>
    </recommendedName>
</protein>
<evidence type="ECO:0000256" key="6">
    <source>
        <dbReference type="SAM" id="MobiDB-lite"/>
    </source>
</evidence>
<dbReference type="InterPro" id="IPR001425">
    <property type="entry name" value="Arc/bac/fun_rhodopsins"/>
</dbReference>
<evidence type="ECO:0000256" key="1">
    <source>
        <dbReference type="ARBA" id="ARBA00004141"/>
    </source>
</evidence>
<evidence type="ECO:0000256" key="3">
    <source>
        <dbReference type="ARBA" id="ARBA00022692"/>
    </source>
</evidence>
<keyword evidence="3 7" id="KW-0812">Transmembrane</keyword>
<feature type="compositionally biased region" description="Polar residues" evidence="6">
    <location>
        <begin position="235"/>
        <end position="244"/>
    </location>
</feature>
<dbReference type="GO" id="GO:0005886">
    <property type="term" value="C:plasma membrane"/>
    <property type="evidence" value="ECO:0007669"/>
    <property type="project" value="TreeGrafter"/>
</dbReference>
<feature type="region of interest" description="Disordered" evidence="6">
    <location>
        <begin position="230"/>
        <end position="260"/>
    </location>
</feature>
<dbReference type="SUPFAM" id="SSF81321">
    <property type="entry name" value="Family A G protein-coupled receptor-like"/>
    <property type="match status" value="1"/>
</dbReference>
<feature type="transmembrane region" description="Helical" evidence="7">
    <location>
        <begin position="499"/>
        <end position="521"/>
    </location>
</feature>
<evidence type="ECO:0000313" key="8">
    <source>
        <dbReference type="EMBL" id="RDW65204.1"/>
    </source>
</evidence>
<feature type="compositionally biased region" description="Low complexity" evidence="6">
    <location>
        <begin position="557"/>
        <end position="572"/>
    </location>
</feature>
<feature type="transmembrane region" description="Helical" evidence="7">
    <location>
        <begin position="306"/>
        <end position="327"/>
    </location>
</feature>
<keyword evidence="4 7" id="KW-1133">Transmembrane helix</keyword>
<feature type="transmembrane region" description="Helical" evidence="7">
    <location>
        <begin position="334"/>
        <end position="353"/>
    </location>
</feature>
<dbReference type="SMART" id="SM01021">
    <property type="entry name" value="Bac_rhodopsin"/>
    <property type="match status" value="1"/>
</dbReference>
<name>A0A3D8QUM8_9HELO</name>
<comment type="similarity">
    <text evidence="2">Belongs to the archaeal/bacterial/fungal opsin family.</text>
</comment>
<organism evidence="8 9">
    <name type="scientific">Coleophoma crateriformis</name>
    <dbReference type="NCBI Taxonomy" id="565419"/>
    <lineage>
        <taxon>Eukaryota</taxon>
        <taxon>Fungi</taxon>
        <taxon>Dikarya</taxon>
        <taxon>Ascomycota</taxon>
        <taxon>Pezizomycotina</taxon>
        <taxon>Leotiomycetes</taxon>
        <taxon>Helotiales</taxon>
        <taxon>Dermateaceae</taxon>
        <taxon>Coleophoma</taxon>
    </lineage>
</organism>
<accession>A0A3D8QUM8</accession>
<dbReference type="OrthoDB" id="536545at2759"/>
<dbReference type="CDD" id="cd15239">
    <property type="entry name" value="7tm_YRO2_fungal-like"/>
    <property type="match status" value="1"/>
</dbReference>
<evidence type="ECO:0008006" key="10">
    <source>
        <dbReference type="Google" id="ProtNLM"/>
    </source>
</evidence>
<dbReference type="Proteomes" id="UP000256328">
    <property type="component" value="Unassembled WGS sequence"/>
</dbReference>
<feature type="transmembrane region" description="Helical" evidence="7">
    <location>
        <begin position="382"/>
        <end position="400"/>
    </location>
</feature>
<dbReference type="GO" id="GO:0005783">
    <property type="term" value="C:endoplasmic reticulum"/>
    <property type="evidence" value="ECO:0007669"/>
    <property type="project" value="TreeGrafter"/>
</dbReference>
<comment type="caution">
    <text evidence="8">The sequence shown here is derived from an EMBL/GenBank/DDBJ whole genome shotgun (WGS) entry which is preliminary data.</text>
</comment>
<dbReference type="PANTHER" id="PTHR28286:SF1">
    <property type="entry name" value="30 KDA HEAT SHOCK PROTEIN-RELATED"/>
    <property type="match status" value="1"/>
</dbReference>
<keyword evidence="5 7" id="KW-0472">Membrane</keyword>
<feature type="compositionally biased region" description="Basic and acidic residues" evidence="6">
    <location>
        <begin position="576"/>
        <end position="585"/>
    </location>
</feature>
<dbReference type="PANTHER" id="PTHR28286">
    <property type="match status" value="1"/>
</dbReference>
<feature type="compositionally biased region" description="Low complexity" evidence="6">
    <location>
        <begin position="250"/>
        <end position="260"/>
    </location>
</feature>
<keyword evidence="9" id="KW-1185">Reference proteome</keyword>
<evidence type="ECO:0000256" key="4">
    <source>
        <dbReference type="ARBA" id="ARBA00022989"/>
    </source>
</evidence>